<evidence type="ECO:0000313" key="3">
    <source>
        <dbReference type="EMBL" id="CAF0806091.1"/>
    </source>
</evidence>
<evidence type="ECO:0000313" key="4">
    <source>
        <dbReference type="Proteomes" id="UP000663852"/>
    </source>
</evidence>
<proteinExistence type="inferred from homology"/>
<feature type="region of interest" description="Disordered" evidence="2">
    <location>
        <begin position="225"/>
        <end position="307"/>
    </location>
</feature>
<evidence type="ECO:0008006" key="5">
    <source>
        <dbReference type="Google" id="ProtNLM"/>
    </source>
</evidence>
<comment type="similarity">
    <text evidence="1">Belongs to the round spermatid basic protein 1 family.</text>
</comment>
<comment type="caution">
    <text evidence="3">The sequence shown here is derived from an EMBL/GenBank/DDBJ whole genome shotgun (WGS) entry which is preliminary data.</text>
</comment>
<gene>
    <name evidence="3" type="ORF">EDS130_LOCUS5100</name>
</gene>
<dbReference type="GO" id="GO:0005634">
    <property type="term" value="C:nucleus"/>
    <property type="evidence" value="ECO:0007669"/>
    <property type="project" value="InterPro"/>
</dbReference>
<feature type="compositionally biased region" description="Low complexity" evidence="2">
    <location>
        <begin position="291"/>
        <end position="302"/>
    </location>
</feature>
<protein>
    <recommendedName>
        <fullName evidence="5">Round spermatid basic protein 1-like protein</fullName>
    </recommendedName>
</protein>
<dbReference type="EMBL" id="CAJNOJ010000014">
    <property type="protein sequence ID" value="CAF0806091.1"/>
    <property type="molecule type" value="Genomic_DNA"/>
</dbReference>
<feature type="compositionally biased region" description="Basic and acidic residues" evidence="2">
    <location>
        <begin position="268"/>
        <end position="278"/>
    </location>
</feature>
<organism evidence="3 4">
    <name type="scientific">Adineta ricciae</name>
    <name type="common">Rotifer</name>
    <dbReference type="NCBI Taxonomy" id="249248"/>
    <lineage>
        <taxon>Eukaryota</taxon>
        <taxon>Metazoa</taxon>
        <taxon>Spiralia</taxon>
        <taxon>Gnathifera</taxon>
        <taxon>Rotifera</taxon>
        <taxon>Eurotatoria</taxon>
        <taxon>Bdelloidea</taxon>
        <taxon>Adinetida</taxon>
        <taxon>Adinetidae</taxon>
        <taxon>Adineta</taxon>
    </lineage>
</organism>
<evidence type="ECO:0000256" key="1">
    <source>
        <dbReference type="ARBA" id="ARBA00010560"/>
    </source>
</evidence>
<reference evidence="3" key="1">
    <citation type="submission" date="2021-02" db="EMBL/GenBank/DDBJ databases">
        <authorList>
            <person name="Nowell W R."/>
        </authorList>
    </citation>
    <scope>NUCLEOTIDE SEQUENCE</scope>
</reference>
<dbReference type="InterPro" id="IPR026306">
    <property type="entry name" value="RSBN1/Dpy-2/CEP530"/>
</dbReference>
<dbReference type="PANTHER" id="PTHR13354:SF11">
    <property type="entry name" value="LYSINE-SPECIFIC DEMETHYLASE 9"/>
    <property type="match status" value="1"/>
</dbReference>
<dbReference type="OrthoDB" id="6020087at2759"/>
<dbReference type="PANTHER" id="PTHR13354">
    <property type="entry name" value="ROUND SPERMATID BASIC PROTEIN 1"/>
    <property type="match status" value="1"/>
</dbReference>
<feature type="region of interest" description="Disordered" evidence="2">
    <location>
        <begin position="116"/>
        <end position="146"/>
    </location>
</feature>
<name>A0A813T1W5_ADIRI</name>
<evidence type="ECO:0000256" key="2">
    <source>
        <dbReference type="SAM" id="MobiDB-lite"/>
    </source>
</evidence>
<dbReference type="AlphaFoldDB" id="A0A813T1W5"/>
<sequence>MADLSKLVPLADDTKTFSISNDLNNNKNNSISMSTELDEALNGNGNGNDNDDDDDDDDQQQAVKTKIIKCKTNNQQAQTSSYNILTANGSSSTAIHSLDVPNEHTSIKINIRRVCSPSSNEPAPVNPSSANHLPQRSIDSTEQTPSATKIISRKFFNSNELTNTKTSRRPIATRRTSLIEADSSSIYDLPKTLVNNHTTVYDENSLKNQIMKMNGNKRKVFNEQQEKKRTKLTTRTVKQQVNTTKPSNPPVQVRSSTRLKQKYNPASDHQDAPTDKRSSTTKRHLSTELITTQTSDHSTTTSEDIKPGEYKYLHSSLASSSATKQYTTGECQTTDDIIEVSHQSIQTNHLIKSDKSTYTDFIDRPLCENSTQTIRKEEQETQTTDLNCPNDSQVYLYDMKSSQTQCDRISDTCSPLSSPRSPPARHLYDQQQRLSSPYIDFSLTNSNHDRLQLFQTLIHTEEHPNGGASLIRTYYNEFLHLSDENASLFVNYFFNMVYGEVDQRAKYSIGVLHDGARCLPDLVDYFSLSYPKMIVKTSNLINSKEVLTTTMGEYRNRLVQTYSNGTFRYGPLMSISLVGKVTGKEECGDYFPTFIDKLEENPFLQCVMPWGPFSSIKMKSRTDSDDGPILWVRPGEQYVPTAEHKSCHPKKRMANELRNLTFTGRGTDPREVLVEDRTKPHSDHCDGDGVETTAAVGILKAVHCGMPATINRMVKDVVCFHAEDFEKVVDKLKIDLYEPPASQCLQWCDEGKLNQLRREGIRYVRLPLYDNDIYFIPRNVVHQFRTLSAVTSIAWHVRLKHYYPTESADDEYAPLYSPISDT</sequence>
<dbReference type="Proteomes" id="UP000663852">
    <property type="component" value="Unassembled WGS sequence"/>
</dbReference>
<feature type="compositionally biased region" description="Acidic residues" evidence="2">
    <location>
        <begin position="49"/>
        <end position="59"/>
    </location>
</feature>
<accession>A0A813T1W5</accession>
<feature type="region of interest" description="Disordered" evidence="2">
    <location>
        <begin position="38"/>
        <end position="61"/>
    </location>
</feature>